<evidence type="ECO:0000313" key="1">
    <source>
        <dbReference type="EMBL" id="QDU81544.1"/>
    </source>
</evidence>
<dbReference type="Proteomes" id="UP000317178">
    <property type="component" value="Chromosome"/>
</dbReference>
<accession>A0A518CQR6</accession>
<dbReference type="EMBL" id="CP036281">
    <property type="protein sequence ID" value="QDU81544.1"/>
    <property type="molecule type" value="Genomic_DNA"/>
</dbReference>
<dbReference type="RefSeq" id="WP_144996977.1">
    <property type="nucleotide sequence ID" value="NZ_CP036281.1"/>
</dbReference>
<proteinExistence type="predicted"/>
<keyword evidence="2" id="KW-1185">Reference proteome</keyword>
<protein>
    <submittedName>
        <fullName evidence="1">Uncharacterized protein</fullName>
    </submittedName>
</protein>
<organism evidence="1 2">
    <name type="scientific">Polystyrenella longa</name>
    <dbReference type="NCBI Taxonomy" id="2528007"/>
    <lineage>
        <taxon>Bacteria</taxon>
        <taxon>Pseudomonadati</taxon>
        <taxon>Planctomycetota</taxon>
        <taxon>Planctomycetia</taxon>
        <taxon>Planctomycetales</taxon>
        <taxon>Planctomycetaceae</taxon>
        <taxon>Polystyrenella</taxon>
    </lineage>
</organism>
<dbReference type="KEGG" id="plon:Pla110_32860"/>
<evidence type="ECO:0000313" key="2">
    <source>
        <dbReference type="Proteomes" id="UP000317178"/>
    </source>
</evidence>
<sequence length="110" mass="12750">MFDDAQLVVILGRDKNLNITAIPRMDGSDDKLLPLVYVKDRYDSKYGRNLQYVEKVEDIMLLIPKDGTGARFCQAPIEAWIKLFNMSDEQVERIKNQVKRNNILMVDESD</sequence>
<name>A0A518CQR6_9PLAN</name>
<dbReference type="AlphaFoldDB" id="A0A518CQR6"/>
<gene>
    <name evidence="1" type="ORF">Pla110_32860</name>
</gene>
<reference evidence="1 2" key="1">
    <citation type="submission" date="2019-02" db="EMBL/GenBank/DDBJ databases">
        <title>Deep-cultivation of Planctomycetes and their phenomic and genomic characterization uncovers novel biology.</title>
        <authorList>
            <person name="Wiegand S."/>
            <person name="Jogler M."/>
            <person name="Boedeker C."/>
            <person name="Pinto D."/>
            <person name="Vollmers J."/>
            <person name="Rivas-Marin E."/>
            <person name="Kohn T."/>
            <person name="Peeters S.H."/>
            <person name="Heuer A."/>
            <person name="Rast P."/>
            <person name="Oberbeckmann S."/>
            <person name="Bunk B."/>
            <person name="Jeske O."/>
            <person name="Meyerdierks A."/>
            <person name="Storesund J.E."/>
            <person name="Kallscheuer N."/>
            <person name="Luecker S."/>
            <person name="Lage O.M."/>
            <person name="Pohl T."/>
            <person name="Merkel B.J."/>
            <person name="Hornburger P."/>
            <person name="Mueller R.-W."/>
            <person name="Bruemmer F."/>
            <person name="Labrenz M."/>
            <person name="Spormann A.M."/>
            <person name="Op den Camp H."/>
            <person name="Overmann J."/>
            <person name="Amann R."/>
            <person name="Jetten M.S.M."/>
            <person name="Mascher T."/>
            <person name="Medema M.H."/>
            <person name="Devos D.P."/>
            <person name="Kaster A.-K."/>
            <person name="Ovreas L."/>
            <person name="Rohde M."/>
            <person name="Galperin M.Y."/>
            <person name="Jogler C."/>
        </authorList>
    </citation>
    <scope>NUCLEOTIDE SEQUENCE [LARGE SCALE GENOMIC DNA]</scope>
    <source>
        <strain evidence="1 2">Pla110</strain>
    </source>
</reference>